<dbReference type="GO" id="GO:0005524">
    <property type="term" value="F:ATP binding"/>
    <property type="evidence" value="ECO:0007669"/>
    <property type="project" value="UniProtKB-KW"/>
</dbReference>
<comment type="similarity">
    <text evidence="1">Belongs to the ATP-dependent AMP-binding enzyme family.</text>
</comment>
<dbReference type="InterPro" id="IPR025110">
    <property type="entry name" value="AMP-bd_C"/>
</dbReference>
<keyword evidence="2 7" id="KW-0436">Ligase</keyword>
<dbReference type="InterPro" id="IPR005914">
    <property type="entry name" value="Acac_CoA_synth"/>
</dbReference>
<keyword evidence="4" id="KW-0067">ATP-binding</keyword>
<dbReference type="RefSeq" id="WP_107185339.1">
    <property type="nucleotide sequence ID" value="NZ_JAWQGC010000001.1"/>
</dbReference>
<protein>
    <submittedName>
        <fullName evidence="7">Acetoacetate--CoA ligase</fullName>
    </submittedName>
</protein>
<dbReference type="InterPro" id="IPR045851">
    <property type="entry name" value="AMP-bd_C_sf"/>
</dbReference>
<gene>
    <name evidence="7" type="ORF">C0W93_12925</name>
</gene>
<dbReference type="AlphaFoldDB" id="A0A2T3KTS7"/>
<evidence type="ECO:0000256" key="4">
    <source>
        <dbReference type="ARBA" id="ARBA00022840"/>
    </source>
</evidence>
<dbReference type="PROSITE" id="PS00455">
    <property type="entry name" value="AMP_BINDING"/>
    <property type="match status" value="1"/>
</dbReference>
<dbReference type="SUPFAM" id="SSF56801">
    <property type="entry name" value="Acetyl-CoA synthetase-like"/>
    <property type="match status" value="1"/>
</dbReference>
<organism evidence="7 8">
    <name type="scientific">Photobacterium leiognathi subsp. mandapamensis</name>
    <name type="common">Photobacterium mandapamensis</name>
    <dbReference type="NCBI Taxonomy" id="48408"/>
    <lineage>
        <taxon>Bacteria</taxon>
        <taxon>Pseudomonadati</taxon>
        <taxon>Pseudomonadota</taxon>
        <taxon>Gammaproteobacteria</taxon>
        <taxon>Vibrionales</taxon>
        <taxon>Vibrionaceae</taxon>
        <taxon>Photobacterium</taxon>
    </lineage>
</organism>
<evidence type="ECO:0000259" key="5">
    <source>
        <dbReference type="Pfam" id="PF00501"/>
    </source>
</evidence>
<reference evidence="7 8" key="1">
    <citation type="submission" date="2018-03" db="EMBL/GenBank/DDBJ databases">
        <title>Whole genome sequencing of Histamine producing bacteria.</title>
        <authorList>
            <person name="Butler K."/>
        </authorList>
    </citation>
    <scope>NUCLEOTIDE SEQUENCE [LARGE SCALE GENOMIC DNA]</scope>
    <source>
        <strain evidence="7 8">Res.4.1</strain>
    </source>
</reference>
<feature type="domain" description="AMP-dependent synthetase/ligase" evidence="5">
    <location>
        <begin position="127"/>
        <end position="495"/>
    </location>
</feature>
<sequence>MTNDDYNQCLWEPSRKRIQTSLLYQFMVQISEQQNRLFHDYTQLHRWSIKHSDEFWHQLWHFCNVVGKQGNAISYCPPNSPIPNKYRRWFPEAQLNFAENLLAHSAALEKQDALVFYNELSFSDANHLQAQQRLSWQQLYEQVAIVAHYLQQQGIQKGDVIAAYMPNIPQTVIAMLAATSLGAIWTSTSPDFGTESVIERFSQTQPKIIFTTDGYIYNGKHISSITALAQALPALPSVEKLIVFPYLNTQPISQLLLNSTPLPEAISLSTWAEMEDIVETPHLRFTPTAFNHPLYILYSSGTTGKPKCIIHSVGGTLLNHLKEHQLHCNIKPKDRIFYFTTCGWMMWNWLISGLASGATLILYDGSPLHPQPNQLWQLTDKEHLRLFGTSAKYLETIEKQSLSPRQEYKLTQLDVICSTGSVLAPEQFDYVYQNIKQDVQLSSISGGTDICGCFAIGNPIGAVWRGECQVKALAMDVQVYSAEGEAITDQCGELVCCNSFPNQPIAFSQDPNGEKYLNAYWNTYPNTWHHGDYVSISHYGGLTFYGRSDSILNPGGIRIGTAEIYRLVNPFDEIVDSVVVAQQHQNDVRIILFVQLQPNLHLTDNLIDRIKTQLRTQCSPHHVPAKILQVNAIPRTKSGKIAEKAVRDVIHQRHVVNTSAIANPESLEEYRNRKELE</sequence>
<dbReference type="NCBIfam" id="TIGR01217">
    <property type="entry name" value="ac_ac_CoA_syn"/>
    <property type="match status" value="1"/>
</dbReference>
<evidence type="ECO:0000256" key="3">
    <source>
        <dbReference type="ARBA" id="ARBA00022741"/>
    </source>
</evidence>
<evidence type="ECO:0000256" key="1">
    <source>
        <dbReference type="ARBA" id="ARBA00006432"/>
    </source>
</evidence>
<name>A0A2T3KTS7_PHOLD</name>
<dbReference type="NCBIfam" id="NF002937">
    <property type="entry name" value="PRK03584.1"/>
    <property type="match status" value="1"/>
</dbReference>
<evidence type="ECO:0000313" key="8">
    <source>
        <dbReference type="Proteomes" id="UP000240530"/>
    </source>
</evidence>
<dbReference type="PANTHER" id="PTHR42921">
    <property type="entry name" value="ACETOACETYL-COA SYNTHETASE"/>
    <property type="match status" value="1"/>
</dbReference>
<keyword evidence="3" id="KW-0547">Nucleotide-binding</keyword>
<dbReference type="EMBL" id="PYNS01000014">
    <property type="protein sequence ID" value="PSV10051.1"/>
    <property type="molecule type" value="Genomic_DNA"/>
</dbReference>
<accession>A0A2T3KTS7</accession>
<dbReference type="InterPro" id="IPR020845">
    <property type="entry name" value="AMP-binding_CS"/>
</dbReference>
<comment type="caution">
    <text evidence="7">The sequence shown here is derived from an EMBL/GenBank/DDBJ whole genome shotgun (WGS) entry which is preliminary data.</text>
</comment>
<proteinExistence type="inferred from homology"/>
<evidence type="ECO:0000259" key="6">
    <source>
        <dbReference type="Pfam" id="PF13193"/>
    </source>
</evidence>
<dbReference type="Gene3D" id="3.30.300.30">
    <property type="match status" value="1"/>
</dbReference>
<dbReference type="GO" id="GO:0030729">
    <property type="term" value="F:acetoacetate-CoA ligase activity"/>
    <property type="evidence" value="ECO:0007669"/>
    <property type="project" value="InterPro"/>
</dbReference>
<dbReference type="InterPro" id="IPR042099">
    <property type="entry name" value="ANL_N_sf"/>
</dbReference>
<dbReference type="Proteomes" id="UP000240530">
    <property type="component" value="Unassembled WGS sequence"/>
</dbReference>
<feature type="domain" description="AMP-binding enzyme C-terminal" evidence="6">
    <location>
        <begin position="572"/>
        <end position="640"/>
    </location>
</feature>
<dbReference type="InterPro" id="IPR000873">
    <property type="entry name" value="AMP-dep_synth/lig_dom"/>
</dbReference>
<dbReference type="GO" id="GO:0006629">
    <property type="term" value="P:lipid metabolic process"/>
    <property type="evidence" value="ECO:0007669"/>
    <property type="project" value="InterPro"/>
</dbReference>
<evidence type="ECO:0000313" key="7">
    <source>
        <dbReference type="EMBL" id="PSV10051.1"/>
    </source>
</evidence>
<dbReference type="Pfam" id="PF13193">
    <property type="entry name" value="AMP-binding_C"/>
    <property type="match status" value="1"/>
</dbReference>
<dbReference type="PANTHER" id="PTHR42921:SF1">
    <property type="entry name" value="ACETOACETYL-COA SYNTHETASE"/>
    <property type="match status" value="1"/>
</dbReference>
<dbReference type="Pfam" id="PF00501">
    <property type="entry name" value="AMP-binding"/>
    <property type="match status" value="1"/>
</dbReference>
<dbReference type="Gene3D" id="3.40.50.12780">
    <property type="entry name" value="N-terminal domain of ligase-like"/>
    <property type="match status" value="1"/>
</dbReference>
<evidence type="ECO:0000256" key="2">
    <source>
        <dbReference type="ARBA" id="ARBA00022598"/>
    </source>
</evidence>